<feature type="transmembrane region" description="Helical" evidence="5">
    <location>
        <begin position="221"/>
        <end position="241"/>
    </location>
</feature>
<dbReference type="Pfam" id="PF04932">
    <property type="entry name" value="Wzy_C"/>
    <property type="match status" value="1"/>
</dbReference>
<name>A0ABU9JIE1_AEREN</name>
<keyword evidence="2 5" id="KW-0812">Transmembrane</keyword>
<feature type="transmembrane region" description="Helical" evidence="5">
    <location>
        <begin position="90"/>
        <end position="107"/>
    </location>
</feature>
<feature type="transmembrane region" description="Helical" evidence="5">
    <location>
        <begin position="67"/>
        <end position="84"/>
    </location>
</feature>
<keyword evidence="4 5" id="KW-0472">Membrane</keyword>
<sequence>MVIKYSGALIKITKLIYFFTIVFSFSGLFFFENGKTLLSNFFVISIIMGGVSYAVGYRDVGLNDRRLLWLFIAYAAMIFLNRMIHGDQYGVMRALIYVALFGLLMPRSDEMVKAFRIGTILGGVGLGFIAIWQEFNGVMRIEGFTHPILFAQACLSLFVINFFFFIKYKERLVVKLSLLFSMTLSLWALYLSQSRGVWVAIIILVGLFLAVKALKKPKKYTLIILLMMAGAAITIPNSNIIKSRINDSVGDITYAQSGYYGTSWGLRMVAWKSAWLGFMDHPILGIGTNNFDELKKQQVEKGLVSPLVLDPALVHAHNQYMQSLLIRGLVGTMMLMVFLLYPFFLSSENRFISPISFICLAFAIYGLSDVPFEHQNVLYIYAMSLLMILFSNEIEKGRVS</sequence>
<feature type="transmembrane region" description="Helical" evidence="5">
    <location>
        <begin position="144"/>
        <end position="165"/>
    </location>
</feature>
<protein>
    <submittedName>
        <fullName evidence="7">O-antigen ligase family protein</fullName>
    </submittedName>
</protein>
<dbReference type="InterPro" id="IPR007016">
    <property type="entry name" value="O-antigen_ligase-rel_domated"/>
</dbReference>
<feature type="domain" description="O-antigen ligase-related" evidence="6">
    <location>
        <begin position="181"/>
        <end position="335"/>
    </location>
</feature>
<dbReference type="GO" id="GO:0016874">
    <property type="term" value="F:ligase activity"/>
    <property type="evidence" value="ECO:0007669"/>
    <property type="project" value="UniProtKB-KW"/>
</dbReference>
<feature type="transmembrane region" description="Helical" evidence="5">
    <location>
        <begin position="324"/>
        <end position="344"/>
    </location>
</feature>
<dbReference type="InterPro" id="IPR051533">
    <property type="entry name" value="WaaL-like"/>
</dbReference>
<feature type="transmembrane region" description="Helical" evidence="5">
    <location>
        <begin position="172"/>
        <end position="190"/>
    </location>
</feature>
<comment type="caution">
    <text evidence="7">The sequence shown here is derived from an EMBL/GenBank/DDBJ whole genome shotgun (WGS) entry which is preliminary data.</text>
</comment>
<organism evidence="7 8">
    <name type="scientific">Aeromonas enteropelogenes</name>
    <name type="common">Aeromonas trota</name>
    <dbReference type="NCBI Taxonomy" id="29489"/>
    <lineage>
        <taxon>Bacteria</taxon>
        <taxon>Pseudomonadati</taxon>
        <taxon>Pseudomonadota</taxon>
        <taxon>Gammaproteobacteria</taxon>
        <taxon>Aeromonadales</taxon>
        <taxon>Aeromonadaceae</taxon>
        <taxon>Aeromonas</taxon>
    </lineage>
</organism>
<keyword evidence="3 5" id="KW-1133">Transmembrane helix</keyword>
<reference evidence="7 8" key="1">
    <citation type="submission" date="2024-01" db="EMBL/GenBank/DDBJ databases">
        <title>Horizontal gene transfer in Aeromonas trota.</title>
        <authorList>
            <person name="Otero Olarra J.E."/>
            <person name="Perez Valdespino A."/>
        </authorList>
    </citation>
    <scope>NUCLEOTIDE SEQUENCE [LARGE SCALE GENOMIC DNA]</scope>
    <source>
        <strain evidence="7 8">9.1</strain>
    </source>
</reference>
<evidence type="ECO:0000313" key="7">
    <source>
        <dbReference type="EMBL" id="MEL3921685.1"/>
    </source>
</evidence>
<dbReference type="Proteomes" id="UP001491613">
    <property type="component" value="Unassembled WGS sequence"/>
</dbReference>
<evidence type="ECO:0000256" key="2">
    <source>
        <dbReference type="ARBA" id="ARBA00022692"/>
    </source>
</evidence>
<evidence type="ECO:0000256" key="4">
    <source>
        <dbReference type="ARBA" id="ARBA00023136"/>
    </source>
</evidence>
<evidence type="ECO:0000256" key="3">
    <source>
        <dbReference type="ARBA" id="ARBA00022989"/>
    </source>
</evidence>
<feature type="transmembrane region" description="Helical" evidence="5">
    <location>
        <begin position="351"/>
        <end position="368"/>
    </location>
</feature>
<accession>A0ABU9JIE1</accession>
<evidence type="ECO:0000313" key="8">
    <source>
        <dbReference type="Proteomes" id="UP001491613"/>
    </source>
</evidence>
<dbReference type="PANTHER" id="PTHR37422">
    <property type="entry name" value="TEICHURONIC ACID BIOSYNTHESIS PROTEIN TUAE"/>
    <property type="match status" value="1"/>
</dbReference>
<feature type="transmembrane region" description="Helical" evidence="5">
    <location>
        <begin position="12"/>
        <end position="31"/>
    </location>
</feature>
<proteinExistence type="predicted"/>
<feature type="transmembrane region" description="Helical" evidence="5">
    <location>
        <begin position="114"/>
        <end position="132"/>
    </location>
</feature>
<comment type="subcellular location">
    <subcellularLocation>
        <location evidence="1">Membrane</location>
        <topology evidence="1">Multi-pass membrane protein</topology>
    </subcellularLocation>
</comment>
<gene>
    <name evidence="7" type="ORF">V1482_19965</name>
</gene>
<keyword evidence="7" id="KW-0436">Ligase</keyword>
<feature type="transmembrane region" description="Helical" evidence="5">
    <location>
        <begin position="37"/>
        <end position="55"/>
    </location>
</feature>
<keyword evidence="8" id="KW-1185">Reference proteome</keyword>
<dbReference type="EMBL" id="JAZDDP010000016">
    <property type="protein sequence ID" value="MEL3921685.1"/>
    <property type="molecule type" value="Genomic_DNA"/>
</dbReference>
<evidence type="ECO:0000259" key="6">
    <source>
        <dbReference type="Pfam" id="PF04932"/>
    </source>
</evidence>
<evidence type="ECO:0000256" key="1">
    <source>
        <dbReference type="ARBA" id="ARBA00004141"/>
    </source>
</evidence>
<feature type="transmembrane region" description="Helical" evidence="5">
    <location>
        <begin position="196"/>
        <end position="214"/>
    </location>
</feature>
<dbReference type="PANTHER" id="PTHR37422:SF13">
    <property type="entry name" value="LIPOPOLYSACCHARIDE BIOSYNTHESIS PROTEIN PA4999-RELATED"/>
    <property type="match status" value="1"/>
</dbReference>
<evidence type="ECO:0000256" key="5">
    <source>
        <dbReference type="SAM" id="Phobius"/>
    </source>
</evidence>
<feature type="transmembrane region" description="Helical" evidence="5">
    <location>
        <begin position="374"/>
        <end position="391"/>
    </location>
</feature>
<dbReference type="RefSeq" id="WP_342018300.1">
    <property type="nucleotide sequence ID" value="NZ_JAAKTU010000032.1"/>
</dbReference>